<keyword evidence="7 10" id="KW-0675">Receptor</keyword>
<dbReference type="GO" id="GO:0005886">
    <property type="term" value="C:plasma membrane"/>
    <property type="evidence" value="ECO:0007669"/>
    <property type="project" value="UniProtKB-SubCell"/>
</dbReference>
<dbReference type="InterPro" id="IPR000276">
    <property type="entry name" value="GPCR_Rhodpsn"/>
</dbReference>
<dbReference type="InterPro" id="IPR017452">
    <property type="entry name" value="GPCR_Rhodpsn_7TM"/>
</dbReference>
<dbReference type="HOGENOM" id="CLU_009579_11_5_1"/>
<dbReference type="SUPFAM" id="SSF81321">
    <property type="entry name" value="Family A G protein-coupled receptor-like"/>
    <property type="match status" value="1"/>
</dbReference>
<protein>
    <recommendedName>
        <fullName evidence="12">G-protein coupled receptors family 1 profile domain-containing protein</fullName>
    </recommendedName>
</protein>
<evidence type="ECO:0000256" key="11">
    <source>
        <dbReference type="SAM" id="Phobius"/>
    </source>
</evidence>
<reference evidence="13" key="1">
    <citation type="journal article" date="2013" name="Nature">
        <title>Insights into bilaterian evolution from three spiralian genomes.</title>
        <authorList>
            <person name="Simakov O."/>
            <person name="Marletaz F."/>
            <person name="Cho S.J."/>
            <person name="Edsinger-Gonzales E."/>
            <person name="Havlak P."/>
            <person name="Hellsten U."/>
            <person name="Kuo D.H."/>
            <person name="Larsson T."/>
            <person name="Lv J."/>
            <person name="Arendt D."/>
            <person name="Savage R."/>
            <person name="Osoegawa K."/>
            <person name="de Jong P."/>
            <person name="Grimwood J."/>
            <person name="Chapman J.A."/>
            <person name="Shapiro H."/>
            <person name="Aerts A."/>
            <person name="Otillar R.P."/>
            <person name="Terry A.Y."/>
            <person name="Boore J.L."/>
            <person name="Grigoriev I.V."/>
            <person name="Lindberg D.R."/>
            <person name="Seaver E.C."/>
            <person name="Weisblat D.A."/>
            <person name="Putnam N.H."/>
            <person name="Rokhsar D.S."/>
        </authorList>
    </citation>
    <scope>NUCLEOTIDE SEQUENCE</scope>
    <source>
        <strain evidence="13">I ESC-2004</strain>
    </source>
</reference>
<dbReference type="GO" id="GO:0004930">
    <property type="term" value="F:G protein-coupled receptor activity"/>
    <property type="evidence" value="ECO:0007669"/>
    <property type="project" value="UniProtKB-KW"/>
</dbReference>
<feature type="transmembrane region" description="Helical" evidence="11">
    <location>
        <begin position="28"/>
        <end position="49"/>
    </location>
</feature>
<sequence length="298" mass="33831">LAVAMVIGNGMLIHVTLSHKRLRTVTNYLVLSLAVSDFLVGCLIVPLIVAAEEGVFGSSPWVCLQVFSVAIALILVTCLTMMAIAIERFIAITKPLKHHTWMTPRNVFVMILACWLYSAIIGCLPMLGWNAIIEDSTVNHEGRVIAVPDCRYQNVMAGSFVAFTYPGHFIPLWVVFIILYSKIYLRTRNQTCKDKVRRWSSSMQARKYSVGRMRENWRALRILAIVVGSFLFSWMPVVIWYCLLYRGFTVEIVHGLQTNLPYWFYNLGITMAFGNSAVNPFLYGFGNRSVRKAWVGFI</sequence>
<organism evidence="13">
    <name type="scientific">Capitella teleta</name>
    <name type="common">Polychaete worm</name>
    <dbReference type="NCBI Taxonomy" id="283909"/>
    <lineage>
        <taxon>Eukaryota</taxon>
        <taxon>Metazoa</taxon>
        <taxon>Spiralia</taxon>
        <taxon>Lophotrochozoa</taxon>
        <taxon>Annelida</taxon>
        <taxon>Polychaeta</taxon>
        <taxon>Sedentaria</taxon>
        <taxon>Scolecida</taxon>
        <taxon>Capitellidae</taxon>
        <taxon>Capitella</taxon>
    </lineage>
</organism>
<evidence type="ECO:0000256" key="8">
    <source>
        <dbReference type="ARBA" id="ARBA00023180"/>
    </source>
</evidence>
<dbReference type="PANTHER" id="PTHR24246">
    <property type="entry name" value="OLFACTORY RECEPTOR AND ADENOSINE RECEPTOR"/>
    <property type="match status" value="1"/>
</dbReference>
<evidence type="ECO:0000256" key="6">
    <source>
        <dbReference type="ARBA" id="ARBA00023136"/>
    </source>
</evidence>
<dbReference type="Gene3D" id="1.20.1070.10">
    <property type="entry name" value="Rhodopsin 7-helix transmembrane proteins"/>
    <property type="match status" value="1"/>
</dbReference>
<keyword evidence="9 10" id="KW-0807">Transducer</keyword>
<evidence type="ECO:0000313" key="13">
    <source>
        <dbReference type="EMBL" id="ELT99124.1"/>
    </source>
</evidence>
<name>R7TZC9_CAPTE</name>
<feature type="non-terminal residue" evidence="13">
    <location>
        <position position="298"/>
    </location>
</feature>
<keyword evidence="4 11" id="KW-1133">Transmembrane helix</keyword>
<keyword evidence="3 10" id="KW-0812">Transmembrane</keyword>
<evidence type="ECO:0000256" key="2">
    <source>
        <dbReference type="ARBA" id="ARBA00022475"/>
    </source>
</evidence>
<accession>R7TZC9</accession>
<keyword evidence="8" id="KW-0325">Glycoprotein</keyword>
<evidence type="ECO:0000256" key="9">
    <source>
        <dbReference type="ARBA" id="ARBA00023224"/>
    </source>
</evidence>
<evidence type="ECO:0000256" key="10">
    <source>
        <dbReference type="RuleBase" id="RU000688"/>
    </source>
</evidence>
<dbReference type="SMART" id="SM01381">
    <property type="entry name" value="7TM_GPCR_Srsx"/>
    <property type="match status" value="1"/>
</dbReference>
<feature type="domain" description="G-protein coupled receptors family 1 profile" evidence="12">
    <location>
        <begin position="8"/>
        <end position="283"/>
    </location>
</feature>
<feature type="transmembrane region" description="Helical" evidence="11">
    <location>
        <begin position="222"/>
        <end position="243"/>
    </location>
</feature>
<gene>
    <name evidence="13" type="ORF">CAPTEDRAFT_64301</name>
</gene>
<evidence type="ECO:0000259" key="12">
    <source>
        <dbReference type="PROSITE" id="PS50262"/>
    </source>
</evidence>
<evidence type="ECO:0000256" key="3">
    <source>
        <dbReference type="ARBA" id="ARBA00022692"/>
    </source>
</evidence>
<dbReference type="Pfam" id="PF00001">
    <property type="entry name" value="7tm_1"/>
    <property type="match status" value="1"/>
</dbReference>
<evidence type="ECO:0000256" key="5">
    <source>
        <dbReference type="ARBA" id="ARBA00023040"/>
    </source>
</evidence>
<evidence type="ECO:0000256" key="7">
    <source>
        <dbReference type="ARBA" id="ARBA00023170"/>
    </source>
</evidence>
<evidence type="ECO:0000256" key="1">
    <source>
        <dbReference type="ARBA" id="ARBA00004651"/>
    </source>
</evidence>
<proteinExistence type="inferred from homology"/>
<dbReference type="AlphaFoldDB" id="R7TZC9"/>
<feature type="non-terminal residue" evidence="13">
    <location>
        <position position="1"/>
    </location>
</feature>
<keyword evidence="5 10" id="KW-0297">G-protein coupled receptor</keyword>
<dbReference type="OMA" id="CIYINII"/>
<feature type="transmembrane region" description="Helical" evidence="11">
    <location>
        <begin position="61"/>
        <end position="86"/>
    </location>
</feature>
<dbReference type="CDD" id="cd00637">
    <property type="entry name" value="7tm_classA_rhodopsin-like"/>
    <property type="match status" value="1"/>
</dbReference>
<feature type="transmembrane region" description="Helical" evidence="11">
    <location>
        <begin position="165"/>
        <end position="185"/>
    </location>
</feature>
<keyword evidence="6 11" id="KW-0472">Membrane</keyword>
<dbReference type="PRINTS" id="PR00237">
    <property type="entry name" value="GPCRRHODOPSN"/>
</dbReference>
<comment type="subcellular location">
    <subcellularLocation>
        <location evidence="1">Cell membrane</location>
        <topology evidence="1">Multi-pass membrane protein</topology>
    </subcellularLocation>
</comment>
<dbReference type="PANTHER" id="PTHR24246:SF27">
    <property type="entry name" value="ADENOSINE RECEPTOR, ISOFORM A"/>
    <property type="match status" value="1"/>
</dbReference>
<comment type="similarity">
    <text evidence="10">Belongs to the G-protein coupled receptor 1 family.</text>
</comment>
<feature type="transmembrane region" description="Helical" evidence="11">
    <location>
        <begin position="107"/>
        <end position="129"/>
    </location>
</feature>
<evidence type="ECO:0000256" key="4">
    <source>
        <dbReference type="ARBA" id="ARBA00022989"/>
    </source>
</evidence>
<dbReference type="OrthoDB" id="5965749at2759"/>
<keyword evidence="2" id="KW-1003">Cell membrane</keyword>
<dbReference type="EMBL" id="KB307198">
    <property type="protein sequence ID" value="ELT99124.1"/>
    <property type="molecule type" value="Genomic_DNA"/>
</dbReference>
<dbReference type="STRING" id="283909.R7TZC9"/>
<feature type="transmembrane region" description="Helical" evidence="11">
    <location>
        <begin position="263"/>
        <end position="283"/>
    </location>
</feature>
<dbReference type="PROSITE" id="PS50262">
    <property type="entry name" value="G_PROTEIN_RECEP_F1_2"/>
    <property type="match status" value="1"/>
</dbReference>
<dbReference type="PROSITE" id="PS00237">
    <property type="entry name" value="G_PROTEIN_RECEP_F1_1"/>
    <property type="match status" value="1"/>
</dbReference>